<dbReference type="eggNOG" id="ENOG502QRI9">
    <property type="taxonomic scope" value="Eukaryota"/>
</dbReference>
<protein>
    <recommendedName>
        <fullName evidence="4">Pyoverdine/dityrosine biosynthesis protein</fullName>
    </recommendedName>
</protein>
<dbReference type="Proteomes" id="UP000016801">
    <property type="component" value="Unassembled WGS sequence"/>
</dbReference>
<keyword evidence="3" id="KW-1185">Reference proteome</keyword>
<proteinExistence type="predicted"/>
<name>M1WAC3_CLAP2</name>
<dbReference type="EMBL" id="CAGA01000005">
    <property type="protein sequence ID" value="CCE27619.1"/>
    <property type="molecule type" value="Genomic_DNA"/>
</dbReference>
<dbReference type="STRING" id="1111077.M1WAC3"/>
<feature type="compositionally biased region" description="Low complexity" evidence="1">
    <location>
        <begin position="14"/>
        <end position="25"/>
    </location>
</feature>
<sequence length="564" mass="62798">MSTHLIHPATLEDSSSATSPKPSSTSIHQRFVAGFVRHSCGELLECFGPSRNLISSTWFHLRQRLLQTPCYNAYPERLSQATIQVEAELGTETRNTSSPPNQPLTSPCTVFEMLDTSTQHIVGVILAPAGEGHLSEARRAKHAHAQAQVDRFFASLILENVRIGTELDEVILGQIDIEAVTDAIVDLFDRSLRYVSSCDKWDQGGRAVFRENVSHFTRRGQMVEFCLPAFPCKSSSTGKVLSKAPDRGEYMALEHMHRFIQDIEAMYEPGAKLWIISDGHVFSDCIGVDDDVVDWYGARLQAMNQQITTLQGGKDRIGFRSLPELFASHCDSRGDSSSSSSSSSSIGDELSSAREIESMLPELVHHIATKMTREAEMCRKILVMGFQLDDEELRTMLSSQEASMIALYRGFSKFMLEDLATNKYTSHLSRTQLRKKSAKVAFEMIQRNQAYSNLVQILFPHHVRLSIHAHDNAGPKFGIQMLGKHILPTDILPPNGTDSNCCDKLHVPTPWHNCIVEIRGDAHLYITKSSVAHAALSSGEYTGGLRENVGLGEYVYLIPRRGHV</sequence>
<dbReference type="InterPro" id="IPR007817">
    <property type="entry name" value="Isocyanide_synthase_DIT1"/>
</dbReference>
<evidence type="ECO:0000256" key="1">
    <source>
        <dbReference type="SAM" id="MobiDB-lite"/>
    </source>
</evidence>
<dbReference type="HOGENOM" id="CLU_025510_0_0_1"/>
<reference evidence="2 3" key="1">
    <citation type="journal article" date="2013" name="PLoS Genet.">
        <title>Plant-symbiotic fungi as chemical engineers: Multi-genome analysis of the Clavicipitaceae reveals dynamics of alkaloid loci.</title>
        <authorList>
            <person name="Schardl C.L."/>
            <person name="Young C.A."/>
            <person name="Hesse U."/>
            <person name="Amyotte S.G."/>
            <person name="Andreeva K."/>
            <person name="Calie P.J."/>
            <person name="Fleetwood D.J."/>
            <person name="Haws D.C."/>
            <person name="Moore N."/>
            <person name="Oeser B."/>
            <person name="Panaccione D.G."/>
            <person name="Schweri K.K."/>
            <person name="Voisey C.R."/>
            <person name="Farman M.L."/>
            <person name="Jaromczyk J.W."/>
            <person name="Roe B.A."/>
            <person name="O'Sullivan D.M."/>
            <person name="Scott B."/>
            <person name="Tudzynski P."/>
            <person name="An Z."/>
            <person name="Arnaoudova E.G."/>
            <person name="Bullock C.T."/>
            <person name="Charlton N.D."/>
            <person name="Chen L."/>
            <person name="Cox M."/>
            <person name="Dinkins R.D."/>
            <person name="Florea S."/>
            <person name="Glenn A.E."/>
            <person name="Gordon A."/>
            <person name="Gueldener U."/>
            <person name="Harris D.R."/>
            <person name="Hollin W."/>
            <person name="Jaromczyk J."/>
            <person name="Johnson R.D."/>
            <person name="Khan A.K."/>
            <person name="Leistner E."/>
            <person name="Leuchtmann A."/>
            <person name="Li C."/>
            <person name="Liu J."/>
            <person name="Liu J."/>
            <person name="Liu M."/>
            <person name="Mace W."/>
            <person name="Machado C."/>
            <person name="Nagabhyru P."/>
            <person name="Pan J."/>
            <person name="Schmid J."/>
            <person name="Sugawara K."/>
            <person name="Steiner U."/>
            <person name="Takach J.E."/>
            <person name="Tanaka E."/>
            <person name="Webb J.S."/>
            <person name="Wilson E.V."/>
            <person name="Wiseman J.L."/>
            <person name="Yoshida R."/>
            <person name="Zeng Z."/>
        </authorList>
    </citation>
    <scope>NUCLEOTIDE SEQUENCE [LARGE SCALE GENOMIC DNA]</scope>
    <source>
        <strain evidence="2 3">20.1</strain>
    </source>
</reference>
<evidence type="ECO:0000313" key="3">
    <source>
        <dbReference type="Proteomes" id="UP000016801"/>
    </source>
</evidence>
<evidence type="ECO:0008006" key="4">
    <source>
        <dbReference type="Google" id="ProtNLM"/>
    </source>
</evidence>
<dbReference type="PANTHER" id="PTHR37285:SF5">
    <property type="entry name" value="SPORE WALL MATURATION PROTEIN DIT1"/>
    <property type="match status" value="1"/>
</dbReference>
<dbReference type="OrthoDB" id="429813at2759"/>
<dbReference type="Pfam" id="PF05141">
    <property type="entry name" value="DIT1_PvcA"/>
    <property type="match status" value="1"/>
</dbReference>
<dbReference type="AlphaFoldDB" id="M1WAC3"/>
<dbReference type="PhylomeDB" id="M1WAC3"/>
<gene>
    <name evidence="2" type="ORF">CPUR_01093</name>
</gene>
<organism evidence="2 3">
    <name type="scientific">Claviceps purpurea (strain 20.1)</name>
    <name type="common">Ergot fungus</name>
    <name type="synonym">Sphacelia segetum</name>
    <dbReference type="NCBI Taxonomy" id="1111077"/>
    <lineage>
        <taxon>Eukaryota</taxon>
        <taxon>Fungi</taxon>
        <taxon>Dikarya</taxon>
        <taxon>Ascomycota</taxon>
        <taxon>Pezizomycotina</taxon>
        <taxon>Sordariomycetes</taxon>
        <taxon>Hypocreomycetidae</taxon>
        <taxon>Hypocreales</taxon>
        <taxon>Clavicipitaceae</taxon>
        <taxon>Claviceps</taxon>
    </lineage>
</organism>
<accession>M1WAC3</accession>
<dbReference type="PANTHER" id="PTHR37285">
    <property type="entry name" value="SPORE WALL MATURATION PROTEIN DIT1"/>
    <property type="match status" value="1"/>
</dbReference>
<feature type="region of interest" description="Disordered" evidence="1">
    <location>
        <begin position="1"/>
        <end position="25"/>
    </location>
</feature>
<dbReference type="VEuPathDB" id="FungiDB:CPUR_01093"/>
<evidence type="ECO:0000313" key="2">
    <source>
        <dbReference type="EMBL" id="CCE27619.1"/>
    </source>
</evidence>
<comment type="caution">
    <text evidence="2">The sequence shown here is derived from an EMBL/GenBank/DDBJ whole genome shotgun (WGS) entry which is preliminary data.</text>
</comment>